<comment type="caution">
    <text evidence="3">The sequence shown here is derived from an EMBL/GenBank/DDBJ whole genome shotgun (WGS) entry which is preliminary data.</text>
</comment>
<keyword evidence="1" id="KW-1133">Transmembrane helix</keyword>
<organism evidence="3 4">
    <name type="scientific">Flavobacterium ichthyis</name>
    <dbReference type="NCBI Taxonomy" id="2698827"/>
    <lineage>
        <taxon>Bacteria</taxon>
        <taxon>Pseudomonadati</taxon>
        <taxon>Bacteroidota</taxon>
        <taxon>Flavobacteriia</taxon>
        <taxon>Flavobacteriales</taxon>
        <taxon>Flavobacteriaceae</taxon>
        <taxon>Flavobacterium</taxon>
    </lineage>
</organism>
<dbReference type="PANTHER" id="PTHR34978:SF3">
    <property type="entry name" value="SLR0241 PROTEIN"/>
    <property type="match status" value="1"/>
</dbReference>
<dbReference type="CDD" id="cd07341">
    <property type="entry name" value="M56_BlaR1_MecR1_like"/>
    <property type="match status" value="1"/>
</dbReference>
<dbReference type="PANTHER" id="PTHR34978">
    <property type="entry name" value="POSSIBLE SENSOR-TRANSDUCER PROTEIN BLAR"/>
    <property type="match status" value="1"/>
</dbReference>
<feature type="transmembrane region" description="Helical" evidence="1">
    <location>
        <begin position="6"/>
        <end position="25"/>
    </location>
</feature>
<proteinExistence type="predicted"/>
<keyword evidence="1" id="KW-0812">Transmembrane</keyword>
<dbReference type="InterPro" id="IPR052173">
    <property type="entry name" value="Beta-lactam_resp_regulator"/>
</dbReference>
<feature type="domain" description="Peptidase M56" evidence="2">
    <location>
        <begin position="117"/>
        <end position="258"/>
    </location>
</feature>
<dbReference type="InterPro" id="IPR008756">
    <property type="entry name" value="Peptidase_M56"/>
</dbReference>
<gene>
    <name evidence="3" type="ORF">GV828_07945</name>
</gene>
<dbReference type="RefSeq" id="WP_166536955.1">
    <property type="nucleotide sequence ID" value="NZ_JAABLM010000008.1"/>
</dbReference>
<dbReference type="Pfam" id="PF05569">
    <property type="entry name" value="Peptidase_M56"/>
    <property type="match status" value="1"/>
</dbReference>
<name>A0ABW9ZCT0_9FLAO</name>
<feature type="transmembrane region" description="Helical" evidence="1">
    <location>
        <begin position="37"/>
        <end position="59"/>
    </location>
</feature>
<dbReference type="EMBL" id="JAABLM010000008">
    <property type="protein sequence ID" value="NBL65127.1"/>
    <property type="molecule type" value="Genomic_DNA"/>
</dbReference>
<reference evidence="4" key="1">
    <citation type="submission" date="2020-01" db="EMBL/GenBank/DDBJ databases">
        <title>Sphingomonas sp. strain CSW-10.</title>
        <authorList>
            <person name="Chen W.-M."/>
        </authorList>
    </citation>
    <scope>NUCLEOTIDE SEQUENCE [LARGE SCALE GENOMIC DNA]</scope>
    <source>
        <strain evidence="4">NST-5</strain>
    </source>
</reference>
<keyword evidence="1" id="KW-0472">Membrane</keyword>
<feature type="transmembrane region" description="Helical" evidence="1">
    <location>
        <begin position="91"/>
        <end position="111"/>
    </location>
</feature>
<feature type="transmembrane region" description="Helical" evidence="1">
    <location>
        <begin position="268"/>
        <end position="287"/>
    </location>
</feature>
<evidence type="ECO:0000259" key="2">
    <source>
        <dbReference type="Pfam" id="PF05569"/>
    </source>
</evidence>
<evidence type="ECO:0000313" key="4">
    <source>
        <dbReference type="Proteomes" id="UP000798602"/>
    </source>
</evidence>
<accession>A0ABW9ZCT0</accession>
<evidence type="ECO:0000256" key="1">
    <source>
        <dbReference type="SAM" id="Phobius"/>
    </source>
</evidence>
<keyword evidence="4" id="KW-1185">Reference proteome</keyword>
<evidence type="ECO:0000313" key="3">
    <source>
        <dbReference type="EMBL" id="NBL65127.1"/>
    </source>
</evidence>
<protein>
    <recommendedName>
        <fullName evidence="2">Peptidase M56 domain-containing protein</fullName>
    </recommendedName>
</protein>
<dbReference type="Proteomes" id="UP000798602">
    <property type="component" value="Unassembled WGS sequence"/>
</dbReference>
<sequence length="628" mass="71611">MENFVIYLGKVSLILAIFCLTYQILLRKETFFNANRWFLILGIFTSLLLPFLIFTKIIWVKSVTQEVFPTAVTYSDIESLKNIETNFEINWFYVFGGIYFAGVFFFAARFAKDFWSLLKILKHQKPEHKNYLKYVDSEKVKAPFSFFGYIIYNSTQFKEEELQNILAHEKVHSLQFHSVDMLLSQIYCIIFWFNPFAWLYQKAIAQNLEFIADHQALKKISNKIQYQKTLLKVSTSNECIPISNHFYQSLIKKRIVMLNKNQSKKTSVWRYATILPMLAMFVLQFQVETIAQTKETQPKYQVTATYTDDDSKKVDGFMILPSITDETLNDYVEKFSDDHDISLKVEVLKRNASGEILELNIDFDNKKGNKINQKIKKSNKPISSILVTSNKLSNGNTTIIINDLGEKDAAIGREATAKEVDAIAIAEGNTAGATASATADEYSSSFMTTTPDESFNRMVEGAEVDYNKAFILINGKEATVMEFEKLRPSKLSTLSLMNANEVLVKKYGEKAKNGVIIIETTDFTTIPAATGTNGKEFKLPAESGFLIHKKSEKDDFDFYKETLAKSNIDFKYSAVDRNSKGEITGIKIKLTRKNGGKNEVVSWNTNADEPINDIFIGERNGKLVIQKQ</sequence>